<comment type="caution">
    <text evidence="2">The sequence shown here is derived from an EMBL/GenBank/DDBJ whole genome shotgun (WGS) entry which is preliminary data.</text>
</comment>
<feature type="compositionally biased region" description="Polar residues" evidence="1">
    <location>
        <begin position="58"/>
        <end position="69"/>
    </location>
</feature>
<dbReference type="Proteomes" id="UP001476950">
    <property type="component" value="Unassembled WGS sequence"/>
</dbReference>
<evidence type="ECO:0000313" key="2">
    <source>
        <dbReference type="EMBL" id="MEP1061806.1"/>
    </source>
</evidence>
<dbReference type="EMBL" id="JAMPLM010000044">
    <property type="protein sequence ID" value="MEP1061806.1"/>
    <property type="molecule type" value="Genomic_DNA"/>
</dbReference>
<organism evidence="2 3">
    <name type="scientific">Stenomitos frigidus AS-A4</name>
    <dbReference type="NCBI Taxonomy" id="2933935"/>
    <lineage>
        <taxon>Bacteria</taxon>
        <taxon>Bacillati</taxon>
        <taxon>Cyanobacteriota</taxon>
        <taxon>Cyanophyceae</taxon>
        <taxon>Leptolyngbyales</taxon>
        <taxon>Leptolyngbyaceae</taxon>
        <taxon>Stenomitos</taxon>
    </lineage>
</organism>
<accession>A0ABV0KRF1</accession>
<protein>
    <submittedName>
        <fullName evidence="2">Uncharacterized protein</fullName>
    </submittedName>
</protein>
<keyword evidence="3" id="KW-1185">Reference proteome</keyword>
<gene>
    <name evidence="2" type="ORF">NDI38_25880</name>
</gene>
<evidence type="ECO:0000256" key="1">
    <source>
        <dbReference type="SAM" id="MobiDB-lite"/>
    </source>
</evidence>
<evidence type="ECO:0000313" key="3">
    <source>
        <dbReference type="Proteomes" id="UP001476950"/>
    </source>
</evidence>
<sequence>MVSTVPLTEHRTSRISPLQVFDAGYRDGLNGRTNYALCSNAEYSQGRLAGYRANPNSLFNRETPQQTPLEQGWGEERLNAL</sequence>
<name>A0ABV0KRF1_9CYAN</name>
<reference evidence="2 3" key="1">
    <citation type="submission" date="2022-04" db="EMBL/GenBank/DDBJ databases">
        <title>Positive selection, recombination, and allopatry shape intraspecific diversity of widespread and dominant cyanobacteria.</title>
        <authorList>
            <person name="Wei J."/>
            <person name="Shu W."/>
            <person name="Hu C."/>
        </authorList>
    </citation>
    <scope>NUCLEOTIDE SEQUENCE [LARGE SCALE GENOMIC DNA]</scope>
    <source>
        <strain evidence="2 3">AS-A4</strain>
    </source>
</reference>
<proteinExistence type="predicted"/>
<feature type="region of interest" description="Disordered" evidence="1">
    <location>
        <begin position="58"/>
        <end position="81"/>
    </location>
</feature>